<evidence type="ECO:0000313" key="8">
    <source>
        <dbReference type="EMBL" id="KAJ4750538.1"/>
    </source>
</evidence>
<protein>
    <submittedName>
        <fullName evidence="8">Sulfate transporter 1</fullName>
    </submittedName>
</protein>
<dbReference type="InterPro" id="IPR011547">
    <property type="entry name" value="SLC26A/SulP_dom"/>
</dbReference>
<dbReference type="InterPro" id="IPR018045">
    <property type="entry name" value="S04_transporter_CS"/>
</dbReference>
<dbReference type="PROSITE" id="PS50801">
    <property type="entry name" value="STAS"/>
    <property type="match status" value="1"/>
</dbReference>
<feature type="domain" description="STAS" evidence="7">
    <location>
        <begin position="535"/>
        <end position="658"/>
    </location>
</feature>
<accession>A0AAV8C4Z0</accession>
<keyword evidence="2" id="KW-0813">Transport</keyword>
<dbReference type="AlphaFoldDB" id="A0AAV8C4Z0"/>
<dbReference type="Gene3D" id="3.30.750.24">
    <property type="entry name" value="STAS domain"/>
    <property type="match status" value="1"/>
</dbReference>
<feature type="transmembrane region" description="Helical" evidence="6">
    <location>
        <begin position="145"/>
        <end position="167"/>
    </location>
</feature>
<dbReference type="FunFam" id="3.30.750.24:FF:000002">
    <property type="entry name" value="Sulfate transporter 31"/>
    <property type="match status" value="1"/>
</dbReference>
<evidence type="ECO:0000256" key="2">
    <source>
        <dbReference type="ARBA" id="ARBA00022448"/>
    </source>
</evidence>
<dbReference type="Proteomes" id="UP001140206">
    <property type="component" value="Chromosome 5"/>
</dbReference>
<feature type="transmembrane region" description="Helical" evidence="6">
    <location>
        <begin position="426"/>
        <end position="443"/>
    </location>
</feature>
<dbReference type="Pfam" id="PF01740">
    <property type="entry name" value="STAS"/>
    <property type="match status" value="1"/>
</dbReference>
<dbReference type="SUPFAM" id="SSF52091">
    <property type="entry name" value="SpoIIaa-like"/>
    <property type="match status" value="1"/>
</dbReference>
<comment type="caution">
    <text evidence="8">The sequence shown here is derived from an EMBL/GenBank/DDBJ whole genome shotgun (WGS) entry which is preliminary data.</text>
</comment>
<dbReference type="GO" id="GO:0016020">
    <property type="term" value="C:membrane"/>
    <property type="evidence" value="ECO:0007669"/>
    <property type="project" value="UniProtKB-SubCell"/>
</dbReference>
<dbReference type="Pfam" id="PF00916">
    <property type="entry name" value="Sulfate_transp"/>
    <property type="match status" value="1"/>
</dbReference>
<evidence type="ECO:0000259" key="7">
    <source>
        <dbReference type="PROSITE" id="PS50801"/>
    </source>
</evidence>
<dbReference type="PANTHER" id="PTHR11814">
    <property type="entry name" value="SULFATE TRANSPORTER"/>
    <property type="match status" value="1"/>
</dbReference>
<keyword evidence="3 6" id="KW-0812">Transmembrane</keyword>
<dbReference type="PROSITE" id="PS01130">
    <property type="entry name" value="SLC26A"/>
    <property type="match status" value="1"/>
</dbReference>
<proteinExistence type="predicted"/>
<feature type="transmembrane region" description="Helical" evidence="6">
    <location>
        <begin position="387"/>
        <end position="406"/>
    </location>
</feature>
<reference evidence="8" key="1">
    <citation type="submission" date="2022-08" db="EMBL/GenBank/DDBJ databases">
        <authorList>
            <person name="Marques A."/>
        </authorList>
    </citation>
    <scope>NUCLEOTIDE SEQUENCE</scope>
    <source>
        <strain evidence="8">RhyPub2mFocal</strain>
        <tissue evidence="8">Leaves</tissue>
    </source>
</reference>
<evidence type="ECO:0000256" key="5">
    <source>
        <dbReference type="ARBA" id="ARBA00023136"/>
    </source>
</evidence>
<dbReference type="InterPro" id="IPR002645">
    <property type="entry name" value="STAS_dom"/>
</dbReference>
<dbReference type="InterPro" id="IPR001902">
    <property type="entry name" value="SLC26A/SulP_fam"/>
</dbReference>
<sequence>MSFWSYQNPMMKNYPLSYQAVDKETEAESHYILSQHNSNGYTVGAPPKKRLTEEFSHTFREFFFHDDPLYQYKDKSKIRQCWLGLQNFFPILEWGRRYNLKMFKGDLIAGLTIASLCIPQDIGYAKLANVDPRYGLYTSFVPPLIYALMGSSRDVAIGPVAVVSLLLAEFLRREFDPTKNKEDYLRLAFTATFFAGLTQSILGFLRLGFIVEYLSHAAIVGFTAGAAITIGLQQLKGLFGITNFTTHTDIVSVLHAVFRNAHHGWNWQTMLMGTIFLAYLLTTKYVALKNPKIFWLAASAPLISVIVSTFFVYITRADKDGVKVVGHITKGVNPPSLDLIYFSGPHLKKGIKIGVIAGFVGLTEAIAIGRTFAAIKDYQLDGNKEMLASGVMNIAGSFTSCIVATGSFSRSAVNFMSGCHTTVPNIVMSLIVLLTLLVITPLFKYTPNAIISAIIINAVIGLVDLGAAYKIYKVDKMDFLACMGSFLGVVFKSVEVGLLISVTLSLAKILIQITRPKIFILGNLPRTTTFRNIEQYPEAIRIPGVLVIKVDSAIYFANATYIREKILRWLRDEEDLNRHHGLARTQHLILEMSAVTDIDTSGVHEVEELFKILKRLYIQLELVNPGPLVMDKLLSANFIDLLREEHLFVTVGDAVANCFAKSKDQEEA</sequence>
<evidence type="ECO:0000313" key="9">
    <source>
        <dbReference type="Proteomes" id="UP001140206"/>
    </source>
</evidence>
<evidence type="ECO:0000256" key="3">
    <source>
        <dbReference type="ARBA" id="ARBA00022692"/>
    </source>
</evidence>
<gene>
    <name evidence="8" type="ORF">LUZ62_084943</name>
</gene>
<feature type="transmembrane region" description="Helical" evidence="6">
    <location>
        <begin position="264"/>
        <end position="281"/>
    </location>
</feature>
<evidence type="ECO:0000256" key="1">
    <source>
        <dbReference type="ARBA" id="ARBA00004141"/>
    </source>
</evidence>
<dbReference type="InterPro" id="IPR036513">
    <property type="entry name" value="STAS_dom_sf"/>
</dbReference>
<name>A0AAV8C4Z0_9POAL</name>
<keyword evidence="5 6" id="KW-0472">Membrane</keyword>
<feature type="transmembrane region" description="Helical" evidence="6">
    <location>
        <begin position="293"/>
        <end position="314"/>
    </location>
</feature>
<dbReference type="EMBL" id="JAMFTS010000005">
    <property type="protein sequence ID" value="KAJ4750538.1"/>
    <property type="molecule type" value="Genomic_DNA"/>
</dbReference>
<dbReference type="GO" id="GO:0008271">
    <property type="term" value="F:secondary active sulfate transmembrane transporter activity"/>
    <property type="evidence" value="ECO:0007669"/>
    <property type="project" value="InterPro"/>
</dbReference>
<organism evidence="8 9">
    <name type="scientific">Rhynchospora pubera</name>
    <dbReference type="NCBI Taxonomy" id="906938"/>
    <lineage>
        <taxon>Eukaryota</taxon>
        <taxon>Viridiplantae</taxon>
        <taxon>Streptophyta</taxon>
        <taxon>Embryophyta</taxon>
        <taxon>Tracheophyta</taxon>
        <taxon>Spermatophyta</taxon>
        <taxon>Magnoliopsida</taxon>
        <taxon>Liliopsida</taxon>
        <taxon>Poales</taxon>
        <taxon>Cyperaceae</taxon>
        <taxon>Cyperoideae</taxon>
        <taxon>Rhynchosporeae</taxon>
        <taxon>Rhynchospora</taxon>
    </lineage>
</organism>
<feature type="transmembrane region" description="Helical" evidence="6">
    <location>
        <begin position="353"/>
        <end position="375"/>
    </location>
</feature>
<dbReference type="CDD" id="cd07042">
    <property type="entry name" value="STAS_SulP_like_sulfate_transporter"/>
    <property type="match status" value="1"/>
</dbReference>
<feature type="transmembrane region" description="Helical" evidence="6">
    <location>
        <begin position="489"/>
        <end position="511"/>
    </location>
</feature>
<feature type="transmembrane region" description="Helical" evidence="6">
    <location>
        <begin position="187"/>
        <end position="207"/>
    </location>
</feature>
<dbReference type="NCBIfam" id="TIGR00815">
    <property type="entry name" value="sulP"/>
    <property type="match status" value="1"/>
</dbReference>
<comment type="subcellular location">
    <subcellularLocation>
        <location evidence="1">Membrane</location>
        <topology evidence="1">Multi-pass membrane protein</topology>
    </subcellularLocation>
</comment>
<keyword evidence="9" id="KW-1185">Reference proteome</keyword>
<feature type="transmembrane region" description="Helical" evidence="6">
    <location>
        <begin position="213"/>
        <end position="232"/>
    </location>
</feature>
<feature type="transmembrane region" description="Helical" evidence="6">
    <location>
        <begin position="450"/>
        <end position="469"/>
    </location>
</feature>
<evidence type="ECO:0000256" key="6">
    <source>
        <dbReference type="SAM" id="Phobius"/>
    </source>
</evidence>
<feature type="transmembrane region" description="Helical" evidence="6">
    <location>
        <begin position="107"/>
        <end position="125"/>
    </location>
</feature>
<feature type="transmembrane region" description="Helical" evidence="6">
    <location>
        <begin position="239"/>
        <end position="258"/>
    </location>
</feature>
<evidence type="ECO:0000256" key="4">
    <source>
        <dbReference type="ARBA" id="ARBA00022989"/>
    </source>
</evidence>
<keyword evidence="4 6" id="KW-1133">Transmembrane helix</keyword>